<organism evidence="3 4">
    <name type="scientific">Brachyspira innocens</name>
    <dbReference type="NCBI Taxonomy" id="13264"/>
    <lineage>
        <taxon>Bacteria</taxon>
        <taxon>Pseudomonadati</taxon>
        <taxon>Spirochaetota</taxon>
        <taxon>Spirochaetia</taxon>
        <taxon>Brachyspirales</taxon>
        <taxon>Brachyspiraceae</taxon>
        <taxon>Brachyspira</taxon>
    </lineage>
</organism>
<evidence type="ECO:0000313" key="3">
    <source>
        <dbReference type="EMBL" id="MDO7019314.1"/>
    </source>
</evidence>
<dbReference type="Pfam" id="PF01935">
    <property type="entry name" value="DUF87"/>
    <property type="match status" value="1"/>
</dbReference>
<sequence length="1042" mass="115571">MSDIITQNKTEMLDNRNQTELIEALAKVDTVVMKKYLPNLTALNVVPLDNNISRKEAGEYLRFYKINSIVFENKENNQVKLSSVFHSIYNTNSSVITIIESDGEKTDFYIGVKSFEKTLSSSSKVLERSIKGNFFGSDIENLDNTRIKELTDKYYGDNKIISSCSSIAGVKKSDYEDGKNDFAQGIEKLIDAMKGEKYSVIIISDPVSPNEISIIRNGYESIYSQLSPFRTTQLSFSSNESDAVTKTLTEGISHSVSESVSHTETKSRTTTFSAGTSIGGNVGAFISAGVSVGIGAFVTASTFLSGGLSAGLFGALNFGLAQSFGKSKSDTTGHSDTDTTSSYTSEGTTKTIGSGKTLQITSENKMITNILAEIDKQLERLNECEDVGVWKSSAYFITGNAQTNRVVSSMYQSLVRGEGSSVETGAINLWNNDNTNKKEVLNYVAKMHHPLFKLTDDLPLISPAVTVSSLEMAIQAGLPQKSVAGVPVIKYTPFAREIVSYDNIDNSNSINLGKVFHLGEEENTEVNLNVKSLASHTFITGSTGAGKSNAVYKIIEGFYAKNVKFLVIEPAKGEYKNVFGHRNDVHVFGTNPYYTELLRINPFSFHESIHVLEHIDRLIDIFNVCWPMYAAMPAVLKEAVEKSYIDTGWDLDTSVNKYGNNIFPNFIDVLNNLKNVIDSSDYSQEVKSNYTGSLVTRVKSLTNGIIGRIFSSKEIENEILFDENAIVDLSRIGSLETKSIIMGILIMKLSEYRTSSQKMNQELKHVTILEEAHNILKRTSTEQVSESANLVGKSVEMLSNSIAEMRTYGEGFIISDQSPSAVDMSAIRNTNTKIILRLPEYSDREAVGKAAGLDEDKIDELSRLHTGVAAVYQNNWTDSVLCKVGYYNVIEDGKSYKREDKNFIENKSTKGNILKCLVQKSFNENIDKNIIDSLDDINIAESAKINIREILSNENTDKSKLSLAVYDILNGADLLASNKVYTDFEIWHNNIFRDITNMNNELDSKYALEAMNLMLIHASFIGFFRIDAYNNWVEKFHKGGIL</sequence>
<comment type="caution">
    <text evidence="3">The sequence shown here is derived from an EMBL/GenBank/DDBJ whole genome shotgun (WGS) entry which is preliminary data.</text>
</comment>
<feature type="compositionally biased region" description="Low complexity" evidence="1">
    <location>
        <begin position="338"/>
        <end position="350"/>
    </location>
</feature>
<accession>A0ABT8YUA0</accession>
<proteinExistence type="predicted"/>
<keyword evidence="4" id="KW-1185">Reference proteome</keyword>
<evidence type="ECO:0000259" key="2">
    <source>
        <dbReference type="Pfam" id="PF01935"/>
    </source>
</evidence>
<gene>
    <name evidence="3" type="ORF">Q5M86_00845</name>
</gene>
<dbReference type="InterPro" id="IPR051162">
    <property type="entry name" value="T4SS_component"/>
</dbReference>
<dbReference type="Gene3D" id="3.40.50.300">
    <property type="entry name" value="P-loop containing nucleotide triphosphate hydrolases"/>
    <property type="match status" value="2"/>
</dbReference>
<feature type="domain" description="Helicase HerA central" evidence="2">
    <location>
        <begin position="512"/>
        <end position="744"/>
    </location>
</feature>
<dbReference type="InterPro" id="IPR027417">
    <property type="entry name" value="P-loop_NTPase"/>
</dbReference>
<dbReference type="SUPFAM" id="SSF52540">
    <property type="entry name" value="P-loop containing nucleoside triphosphate hydrolases"/>
    <property type="match status" value="1"/>
</dbReference>
<evidence type="ECO:0000313" key="4">
    <source>
        <dbReference type="Proteomes" id="UP001175147"/>
    </source>
</evidence>
<feature type="region of interest" description="Disordered" evidence="1">
    <location>
        <begin position="326"/>
        <end position="350"/>
    </location>
</feature>
<dbReference type="InterPro" id="IPR002789">
    <property type="entry name" value="HerA_central"/>
</dbReference>
<feature type="compositionally biased region" description="Basic and acidic residues" evidence="1">
    <location>
        <begin position="327"/>
        <end position="337"/>
    </location>
</feature>
<reference evidence="3" key="1">
    <citation type="submission" date="2023-07" db="EMBL/GenBank/DDBJ databases">
        <title>Mucosal microbiota of week-old chicken and adult hens.</title>
        <authorList>
            <person name="Volf J."/>
            <person name="Karasova D."/>
            <person name="Crhanova M."/>
            <person name="Faldynova M."/>
            <person name="Prikrylova H."/>
            <person name="Zeman M."/>
            <person name="Babak V."/>
            <person name="Rajova J."/>
            <person name="Rychlik I."/>
        </authorList>
    </citation>
    <scope>NUCLEOTIDE SEQUENCE</scope>
    <source>
        <strain evidence="3">ET902</strain>
    </source>
</reference>
<dbReference type="RefSeq" id="WP_304384981.1">
    <property type="nucleotide sequence ID" value="NZ_JAUPBL010000025.1"/>
</dbReference>
<keyword evidence="3" id="KW-0067">ATP-binding</keyword>
<dbReference type="PANTHER" id="PTHR30121">
    <property type="entry name" value="UNCHARACTERIZED PROTEIN YJGR-RELATED"/>
    <property type="match status" value="1"/>
</dbReference>
<dbReference type="EMBL" id="JAUPBM010000004">
    <property type="protein sequence ID" value="MDO7019314.1"/>
    <property type="molecule type" value="Genomic_DNA"/>
</dbReference>
<protein>
    <submittedName>
        <fullName evidence="3">ATP-binding protein</fullName>
    </submittedName>
</protein>
<evidence type="ECO:0000256" key="1">
    <source>
        <dbReference type="SAM" id="MobiDB-lite"/>
    </source>
</evidence>
<dbReference type="GO" id="GO:0005524">
    <property type="term" value="F:ATP binding"/>
    <property type="evidence" value="ECO:0007669"/>
    <property type="project" value="UniProtKB-KW"/>
</dbReference>
<name>A0ABT8YUA0_9SPIR</name>
<dbReference type="Proteomes" id="UP001175147">
    <property type="component" value="Unassembled WGS sequence"/>
</dbReference>
<dbReference type="PANTHER" id="PTHR30121:SF6">
    <property type="entry name" value="SLR6007 PROTEIN"/>
    <property type="match status" value="1"/>
</dbReference>
<keyword evidence="3" id="KW-0547">Nucleotide-binding</keyword>